<reference evidence="2 3" key="1">
    <citation type="submission" date="2018-08" db="EMBL/GenBank/DDBJ databases">
        <title>A genome reference for cultivated species of the human gut microbiota.</title>
        <authorList>
            <person name="Zou Y."/>
            <person name="Xue W."/>
            <person name="Luo G."/>
        </authorList>
    </citation>
    <scope>NUCLEOTIDE SEQUENCE [LARGE SCALE GENOMIC DNA]</scope>
    <source>
        <strain evidence="2 3">AM43-11</strain>
    </source>
</reference>
<accession>A0A413SC91</accession>
<evidence type="ECO:0000313" key="3">
    <source>
        <dbReference type="Proteomes" id="UP000284465"/>
    </source>
</evidence>
<dbReference type="AlphaFoldDB" id="A0A413SC91"/>
<proteinExistence type="predicted"/>
<sequence length="64" mass="7856">LLYLIKSVLSRTFFHFLKISFNRFCPIRYLKRDNFDILSCVVLFVKNFFKFVVFLNFHVFLNNL</sequence>
<organism evidence="2 3">
    <name type="scientific">Roseburia intestinalis</name>
    <dbReference type="NCBI Taxonomy" id="166486"/>
    <lineage>
        <taxon>Bacteria</taxon>
        <taxon>Bacillati</taxon>
        <taxon>Bacillota</taxon>
        <taxon>Clostridia</taxon>
        <taxon>Lachnospirales</taxon>
        <taxon>Lachnospiraceae</taxon>
        <taxon>Roseburia</taxon>
    </lineage>
</organism>
<dbReference type="EMBL" id="QSFP01000028">
    <property type="protein sequence ID" value="RHA64715.1"/>
    <property type="molecule type" value="Genomic_DNA"/>
</dbReference>
<feature type="transmembrane region" description="Helical" evidence="1">
    <location>
        <begin position="37"/>
        <end position="61"/>
    </location>
</feature>
<keyword evidence="1" id="KW-0472">Membrane</keyword>
<name>A0A413SC91_9FIRM</name>
<evidence type="ECO:0000313" key="2">
    <source>
        <dbReference type="EMBL" id="RHA64715.1"/>
    </source>
</evidence>
<keyword evidence="1" id="KW-0812">Transmembrane</keyword>
<evidence type="ECO:0000256" key="1">
    <source>
        <dbReference type="SAM" id="Phobius"/>
    </source>
</evidence>
<feature type="non-terminal residue" evidence="2">
    <location>
        <position position="1"/>
    </location>
</feature>
<protein>
    <submittedName>
        <fullName evidence="2">Uncharacterized protein</fullName>
    </submittedName>
</protein>
<gene>
    <name evidence="2" type="ORF">DW927_17010</name>
</gene>
<keyword evidence="1" id="KW-1133">Transmembrane helix</keyword>
<comment type="caution">
    <text evidence="2">The sequence shown here is derived from an EMBL/GenBank/DDBJ whole genome shotgun (WGS) entry which is preliminary data.</text>
</comment>
<dbReference type="Proteomes" id="UP000284465">
    <property type="component" value="Unassembled WGS sequence"/>
</dbReference>